<organism evidence="1 2">
    <name type="scientific">Ancylobacter novellus (strain ATCC 8093 / DSM 506 / JCM 20403 / CCM 1077 / IAM 12100 / NBRC 12443 / NCIMB 10456)</name>
    <name type="common">Starkeya novella</name>
    <dbReference type="NCBI Taxonomy" id="639283"/>
    <lineage>
        <taxon>Bacteria</taxon>
        <taxon>Pseudomonadati</taxon>
        <taxon>Pseudomonadota</taxon>
        <taxon>Alphaproteobacteria</taxon>
        <taxon>Hyphomicrobiales</taxon>
        <taxon>Xanthobacteraceae</taxon>
        <taxon>Ancylobacter</taxon>
    </lineage>
</organism>
<name>D7A131_ANCN5</name>
<dbReference type="AlphaFoldDB" id="D7A131"/>
<protein>
    <submittedName>
        <fullName evidence="1">Uncharacterized protein</fullName>
    </submittedName>
</protein>
<evidence type="ECO:0000313" key="1">
    <source>
        <dbReference type="EMBL" id="ADH87541.1"/>
    </source>
</evidence>
<dbReference type="KEGG" id="sno:Snov_0205"/>
<gene>
    <name evidence="1" type="ordered locus">Snov_0205</name>
</gene>
<sequence length="39" mass="4805">MSYILTYIRRYIRICFTQSGYVYCIHNPDNLDQMRGDER</sequence>
<evidence type="ECO:0000313" key="2">
    <source>
        <dbReference type="Proteomes" id="UP000006633"/>
    </source>
</evidence>
<dbReference type="HOGENOM" id="CLU_3317346_0_0_5"/>
<keyword evidence="2" id="KW-1185">Reference proteome</keyword>
<dbReference type="Proteomes" id="UP000006633">
    <property type="component" value="Chromosome"/>
</dbReference>
<accession>D7A131</accession>
<proteinExistence type="predicted"/>
<reference evidence="1 2" key="1">
    <citation type="journal article" date="2012" name="Stand. Genomic Sci.">
        <title>Complete genome sequence of the facultatively chemolithoautotrophic and methylotrophic alpha Proteobacterium Starkeya novella type strain (ATCC 8093(T)).</title>
        <authorList>
            <person name="Kappler U."/>
            <person name="Davenport K."/>
            <person name="Beatson S."/>
            <person name="Lucas S."/>
            <person name="Lapidus A."/>
            <person name="Copeland A."/>
            <person name="Berry K.W."/>
            <person name="Glavina Del Rio T."/>
            <person name="Hammon N."/>
            <person name="Dalin E."/>
            <person name="Tice H."/>
            <person name="Pitluck S."/>
            <person name="Richardson P."/>
            <person name="Bruce D."/>
            <person name="Goodwin L.A."/>
            <person name="Han C."/>
            <person name="Tapia R."/>
            <person name="Detter J.C."/>
            <person name="Chang Y.J."/>
            <person name="Jeffries C.D."/>
            <person name="Land M."/>
            <person name="Hauser L."/>
            <person name="Kyrpides N.C."/>
            <person name="Goker M."/>
            <person name="Ivanova N."/>
            <person name="Klenk H.P."/>
            <person name="Woyke T."/>
        </authorList>
    </citation>
    <scope>NUCLEOTIDE SEQUENCE [LARGE SCALE GENOMIC DNA]</scope>
    <source>
        <strain evidence="2">ATCC 8093 / DSM 506 / JCM 20403 / CCM 1077 / IAM 12100 / NBRC 12443 / NCIMB 10456</strain>
    </source>
</reference>
<dbReference type="EMBL" id="CP002026">
    <property type="protein sequence ID" value="ADH87541.1"/>
    <property type="molecule type" value="Genomic_DNA"/>
</dbReference>